<comment type="caution">
    <text evidence="2">The sequence shown here is derived from an EMBL/GenBank/DDBJ whole genome shotgun (WGS) entry which is preliminary data.</text>
</comment>
<feature type="compositionally biased region" description="Basic and acidic residues" evidence="1">
    <location>
        <begin position="42"/>
        <end position="51"/>
    </location>
</feature>
<protein>
    <submittedName>
        <fullName evidence="2">Uncharacterized protein</fullName>
    </submittedName>
</protein>
<dbReference type="Proteomes" id="UP000696573">
    <property type="component" value="Unassembled WGS sequence"/>
</dbReference>
<evidence type="ECO:0000256" key="1">
    <source>
        <dbReference type="SAM" id="MobiDB-lite"/>
    </source>
</evidence>
<organism evidence="2 3">
    <name type="scientific">Clonostachys rhizophaga</name>
    <dbReference type="NCBI Taxonomy" id="160324"/>
    <lineage>
        <taxon>Eukaryota</taxon>
        <taxon>Fungi</taxon>
        <taxon>Dikarya</taxon>
        <taxon>Ascomycota</taxon>
        <taxon>Pezizomycotina</taxon>
        <taxon>Sordariomycetes</taxon>
        <taxon>Hypocreomycetidae</taxon>
        <taxon>Hypocreales</taxon>
        <taxon>Bionectriaceae</taxon>
        <taxon>Clonostachys</taxon>
    </lineage>
</organism>
<dbReference type="AlphaFoldDB" id="A0A9N9YDH2"/>
<gene>
    <name evidence="2" type="ORF">CRHIZ90672A_00000907</name>
</gene>
<dbReference type="OrthoDB" id="10332174at2759"/>
<name>A0A9N9YDH2_9HYPO</name>
<accession>A0A9N9YDH2</accession>
<feature type="region of interest" description="Disordered" evidence="1">
    <location>
        <begin position="1"/>
        <end position="51"/>
    </location>
</feature>
<evidence type="ECO:0000313" key="2">
    <source>
        <dbReference type="EMBL" id="CAH0015067.1"/>
    </source>
</evidence>
<reference evidence="2" key="1">
    <citation type="submission" date="2021-10" db="EMBL/GenBank/DDBJ databases">
        <authorList>
            <person name="Piombo E."/>
        </authorList>
    </citation>
    <scope>NUCLEOTIDE SEQUENCE</scope>
</reference>
<proteinExistence type="predicted"/>
<sequence>MTLKKGPRDQTVRPRTLTLGRAMRPDHQNNRPKAKVSVRMGKTGERTGRKAAAELELRPPTMLGSTAKLGVNWLVVLRAPSEGGPVMETSDPGPWPQMLTEADRQWETVRGQPWRRQMLHGWCCESLEDGHKIREKEKVLYGKQYC</sequence>
<feature type="compositionally biased region" description="Basic and acidic residues" evidence="1">
    <location>
        <begin position="1"/>
        <end position="12"/>
    </location>
</feature>
<keyword evidence="3" id="KW-1185">Reference proteome</keyword>
<dbReference type="EMBL" id="CABFNQ020000444">
    <property type="protein sequence ID" value="CAH0015067.1"/>
    <property type="molecule type" value="Genomic_DNA"/>
</dbReference>
<evidence type="ECO:0000313" key="3">
    <source>
        <dbReference type="Proteomes" id="UP000696573"/>
    </source>
</evidence>